<proteinExistence type="predicted"/>
<organism evidence="1 2">
    <name type="scientific">Ignelater luminosus</name>
    <name type="common">Cucubano</name>
    <name type="synonym">Pyrophorus luminosus</name>
    <dbReference type="NCBI Taxonomy" id="2038154"/>
    <lineage>
        <taxon>Eukaryota</taxon>
        <taxon>Metazoa</taxon>
        <taxon>Ecdysozoa</taxon>
        <taxon>Arthropoda</taxon>
        <taxon>Hexapoda</taxon>
        <taxon>Insecta</taxon>
        <taxon>Pterygota</taxon>
        <taxon>Neoptera</taxon>
        <taxon>Endopterygota</taxon>
        <taxon>Coleoptera</taxon>
        <taxon>Polyphaga</taxon>
        <taxon>Elateriformia</taxon>
        <taxon>Elateroidea</taxon>
        <taxon>Elateridae</taxon>
        <taxon>Agrypninae</taxon>
        <taxon>Pyrophorini</taxon>
        <taxon>Ignelater</taxon>
    </lineage>
</organism>
<reference evidence="1" key="1">
    <citation type="submission" date="2019-08" db="EMBL/GenBank/DDBJ databases">
        <title>The genome of the North American firefly Photinus pyralis.</title>
        <authorList>
            <consortium name="Photinus pyralis genome working group"/>
            <person name="Fallon T.R."/>
            <person name="Sander Lower S.E."/>
            <person name="Weng J.-K."/>
        </authorList>
    </citation>
    <scope>NUCLEOTIDE SEQUENCE</scope>
    <source>
        <strain evidence="1">TRF0915ILg1</strain>
        <tissue evidence="1">Whole body</tissue>
    </source>
</reference>
<name>A0A8K0DH24_IGNLU</name>
<accession>A0A8K0DH24</accession>
<dbReference type="AlphaFoldDB" id="A0A8K0DH24"/>
<gene>
    <name evidence="1" type="ORF">ILUMI_05755</name>
</gene>
<evidence type="ECO:0000313" key="1">
    <source>
        <dbReference type="EMBL" id="KAF2900430.1"/>
    </source>
</evidence>
<sequence>RVMLIITLVASKPMQQNVFDTNFNSQHFLNGTTSIERLNEGGNVHMQYNQATHNSIPLFNYSNLFSKQQIGREQLSIVTSASETDAEMIEVTTKKTVKGCEEDWREYDDLMDKFVGLENSLKVARAEREYCEILMKETSKQIITAEEKLNYTTNTWNNCKLFCGSNK</sequence>
<dbReference type="EMBL" id="VTPC01002193">
    <property type="protein sequence ID" value="KAF2900430.1"/>
    <property type="molecule type" value="Genomic_DNA"/>
</dbReference>
<feature type="non-terminal residue" evidence="1">
    <location>
        <position position="1"/>
    </location>
</feature>
<evidence type="ECO:0000313" key="2">
    <source>
        <dbReference type="Proteomes" id="UP000801492"/>
    </source>
</evidence>
<dbReference type="Proteomes" id="UP000801492">
    <property type="component" value="Unassembled WGS sequence"/>
</dbReference>
<protein>
    <submittedName>
        <fullName evidence="1">Uncharacterized protein</fullName>
    </submittedName>
</protein>
<keyword evidence="2" id="KW-1185">Reference proteome</keyword>
<comment type="caution">
    <text evidence="1">The sequence shown here is derived from an EMBL/GenBank/DDBJ whole genome shotgun (WGS) entry which is preliminary data.</text>
</comment>